<dbReference type="Gene3D" id="3.50.50.60">
    <property type="entry name" value="FAD/NAD(P)-binding domain"/>
    <property type="match status" value="1"/>
</dbReference>
<feature type="domain" description="Glucose-methanol-choline oxidoreductase N-terminal" evidence="7">
    <location>
        <begin position="278"/>
        <end position="292"/>
    </location>
</feature>
<dbReference type="EC" id="1.1.99.1" evidence="8"/>
<dbReference type="PIRSF" id="PIRSF000137">
    <property type="entry name" value="Alcohol_oxidase"/>
    <property type="match status" value="1"/>
</dbReference>
<reference evidence="8 9" key="1">
    <citation type="submission" date="2023-07" db="EMBL/GenBank/DDBJ databases">
        <title>Genomic Encyclopedia of Type Strains, Phase IV (KMG-IV): sequencing the most valuable type-strain genomes for metagenomic binning, comparative biology and taxonomic classification.</title>
        <authorList>
            <person name="Goeker M."/>
        </authorList>
    </citation>
    <scope>NUCLEOTIDE SEQUENCE [LARGE SCALE GENOMIC DNA]</scope>
    <source>
        <strain evidence="8 9">DSM 3770</strain>
    </source>
</reference>
<dbReference type="GO" id="GO:0008812">
    <property type="term" value="F:choline dehydrogenase activity"/>
    <property type="evidence" value="ECO:0007669"/>
    <property type="project" value="UniProtKB-EC"/>
</dbReference>
<dbReference type="PANTHER" id="PTHR11552:SF147">
    <property type="entry name" value="CHOLINE DEHYDROGENASE, MITOCHONDRIAL"/>
    <property type="match status" value="1"/>
</dbReference>
<dbReference type="SUPFAM" id="SSF54373">
    <property type="entry name" value="FAD-linked reductases, C-terminal domain"/>
    <property type="match status" value="1"/>
</dbReference>
<proteinExistence type="inferred from homology"/>
<dbReference type="Gene3D" id="3.30.560.10">
    <property type="entry name" value="Glucose Oxidase, domain 3"/>
    <property type="match status" value="1"/>
</dbReference>
<dbReference type="SUPFAM" id="SSF51905">
    <property type="entry name" value="FAD/NAD(P)-binding domain"/>
    <property type="match status" value="1"/>
</dbReference>
<dbReference type="Pfam" id="PF05199">
    <property type="entry name" value="GMC_oxred_C"/>
    <property type="match status" value="1"/>
</dbReference>
<keyword evidence="3 5" id="KW-0285">Flavoprotein</keyword>
<dbReference type="RefSeq" id="WP_237343887.1">
    <property type="nucleotide sequence ID" value="NZ_JABWGX010000001.1"/>
</dbReference>
<evidence type="ECO:0000313" key="9">
    <source>
        <dbReference type="Proteomes" id="UP001241747"/>
    </source>
</evidence>
<evidence type="ECO:0000256" key="4">
    <source>
        <dbReference type="ARBA" id="ARBA00022827"/>
    </source>
</evidence>
<dbReference type="InterPro" id="IPR007867">
    <property type="entry name" value="GMC_OxRtase_C"/>
</dbReference>
<dbReference type="InterPro" id="IPR036188">
    <property type="entry name" value="FAD/NAD-bd_sf"/>
</dbReference>
<evidence type="ECO:0000259" key="6">
    <source>
        <dbReference type="PROSITE" id="PS00623"/>
    </source>
</evidence>
<dbReference type="PANTHER" id="PTHR11552">
    <property type="entry name" value="GLUCOSE-METHANOL-CHOLINE GMC OXIDOREDUCTASE"/>
    <property type="match status" value="1"/>
</dbReference>
<evidence type="ECO:0000256" key="2">
    <source>
        <dbReference type="ARBA" id="ARBA00010790"/>
    </source>
</evidence>
<comment type="similarity">
    <text evidence="2 5">Belongs to the GMC oxidoreductase family.</text>
</comment>
<comment type="caution">
    <text evidence="8">The sequence shown here is derived from an EMBL/GenBank/DDBJ whole genome shotgun (WGS) entry which is preliminary data.</text>
</comment>
<evidence type="ECO:0000313" key="8">
    <source>
        <dbReference type="EMBL" id="MDQ0506020.1"/>
    </source>
</evidence>
<sequence length="544" mass="58486">MSEATLAGLKVDREILTESVRANYDFIVCGGGAAGCVVARRLAENPEVSVLLIEAGGSDRVPSVVDSTQWMWNIGTERDWGFKAEPSPTVNGRTPLLPMGKVLGGGSSVNGSVWARGHKHDFDNWAEAAGDAAWNYESVLAIYRRVEDWQGPKDAHRRGTGGLLNILQPENPIPLVAGLIEGAKAIGIPYVDDMNGAAMEGEGGCGLPNVLVQDGNQRVSMAATYIHPYMDRPNLAVLLCAEITRLEISGKRVTGVSFVRRGRSYTVSADKEVVLSLGAINTPKLLMLSGIGDEQHLRAHGIKVVQHLPGVGKNFQDHILLAGCCFEYITPEPPRNNAAEFVFIAKSDPSLKTPDLMPVLEETPFGSEVTAQQFDLPVGPASAWTLAPGLARPDSRGEVRLASANPFDKALIHANFLGTETDMRAMVRCVEMCREIGNSIFCTPYRKREVMPGPLQGLEMENFIRNAAGTYFHQSCTAKMGRDDMSVVDGALKVYGIEGLRIADASIMPQITTGNTMAPTVIIGERAAEIIAAHHGFAAVAKAS</sequence>
<dbReference type="Proteomes" id="UP001241747">
    <property type="component" value="Unassembled WGS sequence"/>
</dbReference>
<dbReference type="InterPro" id="IPR012132">
    <property type="entry name" value="GMC_OxRdtase"/>
</dbReference>
<evidence type="ECO:0000259" key="7">
    <source>
        <dbReference type="PROSITE" id="PS00624"/>
    </source>
</evidence>
<keyword evidence="9" id="KW-1185">Reference proteome</keyword>
<evidence type="ECO:0000256" key="5">
    <source>
        <dbReference type="RuleBase" id="RU003968"/>
    </source>
</evidence>
<keyword evidence="4 5" id="KW-0274">FAD</keyword>
<dbReference type="Pfam" id="PF00732">
    <property type="entry name" value="GMC_oxred_N"/>
    <property type="match status" value="1"/>
</dbReference>
<dbReference type="PROSITE" id="PS00623">
    <property type="entry name" value="GMC_OXRED_1"/>
    <property type="match status" value="1"/>
</dbReference>
<protein>
    <submittedName>
        <fullName evidence="8">Choline dehydrogenase</fullName>
        <ecNumber evidence="8">1.1.99.1</ecNumber>
    </submittedName>
</protein>
<dbReference type="EMBL" id="JAUSVY010000006">
    <property type="protein sequence ID" value="MDQ0506020.1"/>
    <property type="molecule type" value="Genomic_DNA"/>
</dbReference>
<evidence type="ECO:0000256" key="1">
    <source>
        <dbReference type="ARBA" id="ARBA00001974"/>
    </source>
</evidence>
<dbReference type="InterPro" id="IPR000172">
    <property type="entry name" value="GMC_OxRdtase_N"/>
</dbReference>
<gene>
    <name evidence="8" type="ORF">QOZ94_002824</name>
</gene>
<comment type="cofactor">
    <cofactor evidence="1">
        <name>FAD</name>
        <dbReference type="ChEBI" id="CHEBI:57692"/>
    </cofactor>
</comment>
<evidence type="ECO:0000256" key="3">
    <source>
        <dbReference type="ARBA" id="ARBA00022630"/>
    </source>
</evidence>
<organism evidence="8 9">
    <name type="scientific">Xanthobacter agilis</name>
    <dbReference type="NCBI Taxonomy" id="47492"/>
    <lineage>
        <taxon>Bacteria</taxon>
        <taxon>Pseudomonadati</taxon>
        <taxon>Pseudomonadota</taxon>
        <taxon>Alphaproteobacteria</taxon>
        <taxon>Hyphomicrobiales</taxon>
        <taxon>Xanthobacteraceae</taxon>
        <taxon>Xanthobacter</taxon>
    </lineage>
</organism>
<keyword evidence="8" id="KW-0560">Oxidoreductase</keyword>
<accession>A0ABU0LFU9</accession>
<name>A0ABU0LFU9_XANAG</name>
<dbReference type="PROSITE" id="PS00624">
    <property type="entry name" value="GMC_OXRED_2"/>
    <property type="match status" value="1"/>
</dbReference>
<feature type="domain" description="Glucose-methanol-choline oxidoreductase N-terminal" evidence="6">
    <location>
        <begin position="100"/>
        <end position="123"/>
    </location>
</feature>